<comment type="caution">
    <text evidence="1">The sequence shown here is derived from an EMBL/GenBank/DDBJ whole genome shotgun (WGS) entry which is preliminary data.</text>
</comment>
<dbReference type="Proteomes" id="UP000315353">
    <property type="component" value="Unassembled WGS sequence"/>
</dbReference>
<name>A0AB73B4T2_CORFL</name>
<proteinExistence type="predicted"/>
<gene>
    <name evidence="1" type="ORF">CFL01nite_00840</name>
</gene>
<evidence type="ECO:0000313" key="2">
    <source>
        <dbReference type="Proteomes" id="UP000315353"/>
    </source>
</evidence>
<accession>A0AB73B4T2</accession>
<evidence type="ECO:0000313" key="1">
    <source>
        <dbReference type="EMBL" id="GEB96589.1"/>
    </source>
</evidence>
<sequence>MFEKRYPHLNPRVLAAQGKDLGLGWRRKAKWREMKKLTTDARVANVTRVI</sequence>
<organism evidence="1 2">
    <name type="scientific">Corynebacterium flavescens</name>
    <dbReference type="NCBI Taxonomy" id="28028"/>
    <lineage>
        <taxon>Bacteria</taxon>
        <taxon>Bacillati</taxon>
        <taxon>Actinomycetota</taxon>
        <taxon>Actinomycetes</taxon>
        <taxon>Mycobacteriales</taxon>
        <taxon>Corynebacteriaceae</taxon>
        <taxon>Corynebacterium</taxon>
    </lineage>
</organism>
<reference evidence="1 2" key="1">
    <citation type="submission" date="2019-06" db="EMBL/GenBank/DDBJ databases">
        <title>Whole genome shotgun sequence of Corynebacterium flavescens NBRC 14136.</title>
        <authorList>
            <person name="Hosoyama A."/>
            <person name="Uohara A."/>
            <person name="Ohji S."/>
            <person name="Ichikawa N."/>
        </authorList>
    </citation>
    <scope>NUCLEOTIDE SEQUENCE [LARGE SCALE GENOMIC DNA]</scope>
    <source>
        <strain evidence="1 2">NBRC 14136</strain>
    </source>
</reference>
<protein>
    <submittedName>
        <fullName evidence="1">Uncharacterized protein</fullName>
    </submittedName>
</protein>
<dbReference type="EMBL" id="BJNB01000001">
    <property type="protein sequence ID" value="GEB96589.1"/>
    <property type="molecule type" value="Genomic_DNA"/>
</dbReference>
<dbReference type="AlphaFoldDB" id="A0AB73B4T2"/>